<gene>
    <name evidence="2" type="ORF">ABIC75_004307</name>
</gene>
<evidence type="ECO:0000313" key="2">
    <source>
        <dbReference type="EMBL" id="MET3654559.1"/>
    </source>
</evidence>
<keyword evidence="3" id="KW-1185">Reference proteome</keyword>
<comment type="caution">
    <text evidence="2">The sequence shown here is derived from an EMBL/GenBank/DDBJ whole genome shotgun (WGS) entry which is preliminary data.</text>
</comment>
<accession>A0ABV2K3B8</accession>
<sequence length="111" mass="12515">MRPTRKFRSDLLRVLYGALGLAISLLYEATADNGGMETHSNRSFGIGWRTVGIILSALHFVLSLVELVLRPDSDAAIWRGLALSSLYLTICLSQRRLFVPARARDNRRGRW</sequence>
<evidence type="ECO:0000256" key="1">
    <source>
        <dbReference type="SAM" id="Phobius"/>
    </source>
</evidence>
<feature type="transmembrane region" description="Helical" evidence="1">
    <location>
        <begin position="47"/>
        <end position="69"/>
    </location>
</feature>
<protein>
    <submittedName>
        <fullName evidence="2">Uncharacterized protein</fullName>
    </submittedName>
</protein>
<dbReference type="Proteomes" id="UP001549184">
    <property type="component" value="Unassembled WGS sequence"/>
</dbReference>
<name>A0ABV2K3B8_9GAMM</name>
<reference evidence="2 3" key="1">
    <citation type="submission" date="2024-06" db="EMBL/GenBank/DDBJ databases">
        <title>Sorghum-associated microbial communities from plants grown in Nebraska, USA.</title>
        <authorList>
            <person name="Schachtman D."/>
        </authorList>
    </citation>
    <scope>NUCLEOTIDE SEQUENCE [LARGE SCALE GENOMIC DNA]</scope>
    <source>
        <strain evidence="2 3">1073</strain>
    </source>
</reference>
<organism evidence="2 3">
    <name type="scientific">Dyella japonica</name>
    <dbReference type="NCBI Taxonomy" id="231455"/>
    <lineage>
        <taxon>Bacteria</taxon>
        <taxon>Pseudomonadati</taxon>
        <taxon>Pseudomonadota</taxon>
        <taxon>Gammaproteobacteria</taxon>
        <taxon>Lysobacterales</taxon>
        <taxon>Rhodanobacteraceae</taxon>
        <taxon>Dyella</taxon>
    </lineage>
</organism>
<proteinExistence type="predicted"/>
<evidence type="ECO:0000313" key="3">
    <source>
        <dbReference type="Proteomes" id="UP001549184"/>
    </source>
</evidence>
<dbReference type="RefSeq" id="WP_354015911.1">
    <property type="nucleotide sequence ID" value="NZ_JBEPMU010000007.1"/>
</dbReference>
<keyword evidence="1" id="KW-0472">Membrane</keyword>
<keyword evidence="1" id="KW-1133">Transmembrane helix</keyword>
<keyword evidence="1" id="KW-0812">Transmembrane</keyword>
<dbReference type="EMBL" id="JBEPMU010000007">
    <property type="protein sequence ID" value="MET3654559.1"/>
    <property type="molecule type" value="Genomic_DNA"/>
</dbReference>